<evidence type="ECO:0000313" key="3">
    <source>
        <dbReference type="EMBL" id="CAF0879833.1"/>
    </source>
</evidence>
<evidence type="ECO:0000256" key="1">
    <source>
        <dbReference type="SAM" id="MobiDB-lite"/>
    </source>
</evidence>
<sequence length="406" mass="45707">MPKVRGKRLTRKIWRSIMAKNQMNNNLNATTTSLSINFNNNSISSSNALLTSGNSSSICYDDICRATNETTSNTNNSSRVMAQSGRQKRCEYFDRTYDNCTTANDNNFKEIIATNENSDMKNEQQCVVVNPAVLRYLEQNRSSGYQRSDGDNTSTELKNYISSVLTTSGKLSATNTTATGDFNKLPQRSSATPAKLWLSDVVSDNSLFTNNDTNSSPPLITSSHAFFDILKSFSSRKTTAPCETLTKRATIEDNSYTSSNIFSMQNQQPPSSSSTQHSQIHHSTTSLVNTKHFSTDINSIENMFDRSIENATRAVVNAPVSVIPTHIHYHHYLQQLQYIPRINKNEILELDKLVQDDLFWDFCCSNDFITSSMLVEYILSKEKKYAARKKNVDDKEKKAQTDTNII</sequence>
<evidence type="ECO:0000313" key="6">
    <source>
        <dbReference type="Proteomes" id="UP000663829"/>
    </source>
</evidence>
<dbReference type="Proteomes" id="UP000663829">
    <property type="component" value="Unassembled WGS sequence"/>
</dbReference>
<dbReference type="EMBL" id="CAJOBA010002811">
    <property type="protein sequence ID" value="CAF3660463.1"/>
    <property type="molecule type" value="Genomic_DNA"/>
</dbReference>
<comment type="caution">
    <text evidence="3">The sequence shown here is derived from an EMBL/GenBank/DDBJ whole genome shotgun (WGS) entry which is preliminary data.</text>
</comment>
<dbReference type="EMBL" id="CAJNOQ010001242">
    <property type="protein sequence ID" value="CAF0879833.1"/>
    <property type="molecule type" value="Genomic_DNA"/>
</dbReference>
<reference evidence="3" key="1">
    <citation type="submission" date="2021-02" db="EMBL/GenBank/DDBJ databases">
        <authorList>
            <person name="Nowell W R."/>
        </authorList>
    </citation>
    <scope>NUCLEOTIDE SEQUENCE</scope>
</reference>
<gene>
    <name evidence="3" type="ORF">GPM918_LOCUS7550</name>
    <name evidence="2" type="ORF">OVA965_LOCUS8378</name>
    <name evidence="5" type="ORF">SRO942_LOCUS7550</name>
    <name evidence="4" type="ORF">TMI583_LOCUS8374</name>
</gene>
<evidence type="ECO:0000313" key="2">
    <source>
        <dbReference type="EMBL" id="CAF0876029.1"/>
    </source>
</evidence>
<organism evidence="3 6">
    <name type="scientific">Didymodactylos carnosus</name>
    <dbReference type="NCBI Taxonomy" id="1234261"/>
    <lineage>
        <taxon>Eukaryota</taxon>
        <taxon>Metazoa</taxon>
        <taxon>Spiralia</taxon>
        <taxon>Gnathifera</taxon>
        <taxon>Rotifera</taxon>
        <taxon>Eurotatoria</taxon>
        <taxon>Bdelloidea</taxon>
        <taxon>Philodinida</taxon>
        <taxon>Philodinidae</taxon>
        <taxon>Didymodactylos</taxon>
    </lineage>
</organism>
<feature type="region of interest" description="Disordered" evidence="1">
    <location>
        <begin position="261"/>
        <end position="286"/>
    </location>
</feature>
<evidence type="ECO:0000313" key="5">
    <source>
        <dbReference type="EMBL" id="CAF3666200.1"/>
    </source>
</evidence>
<dbReference type="EMBL" id="CAJOBC010001242">
    <property type="protein sequence ID" value="CAF3666200.1"/>
    <property type="molecule type" value="Genomic_DNA"/>
</dbReference>
<dbReference type="AlphaFoldDB" id="A0A813XX40"/>
<dbReference type="EMBL" id="CAJNOK010002810">
    <property type="protein sequence ID" value="CAF0876029.1"/>
    <property type="molecule type" value="Genomic_DNA"/>
</dbReference>
<evidence type="ECO:0000313" key="4">
    <source>
        <dbReference type="EMBL" id="CAF3660463.1"/>
    </source>
</evidence>
<protein>
    <submittedName>
        <fullName evidence="3">Uncharacterized protein</fullName>
    </submittedName>
</protein>
<accession>A0A813XX40</accession>
<dbReference type="Proteomes" id="UP000677228">
    <property type="component" value="Unassembled WGS sequence"/>
</dbReference>
<proteinExistence type="predicted"/>
<dbReference type="OrthoDB" id="10041504at2759"/>
<dbReference type="Proteomes" id="UP000681722">
    <property type="component" value="Unassembled WGS sequence"/>
</dbReference>
<dbReference type="Proteomes" id="UP000682733">
    <property type="component" value="Unassembled WGS sequence"/>
</dbReference>
<keyword evidence="6" id="KW-1185">Reference proteome</keyword>
<name>A0A813XX40_9BILA</name>
<feature type="compositionally biased region" description="Low complexity" evidence="1">
    <location>
        <begin position="267"/>
        <end position="286"/>
    </location>
</feature>